<dbReference type="Pfam" id="PF07859">
    <property type="entry name" value="Abhydrolase_3"/>
    <property type="match status" value="1"/>
</dbReference>
<evidence type="ECO:0000259" key="2">
    <source>
        <dbReference type="Pfam" id="PF07859"/>
    </source>
</evidence>
<dbReference type="InterPro" id="IPR050300">
    <property type="entry name" value="GDXG_lipolytic_enzyme"/>
</dbReference>
<dbReference type="Proteomes" id="UP001240447">
    <property type="component" value="Unassembled WGS sequence"/>
</dbReference>
<dbReference type="GO" id="GO:0016787">
    <property type="term" value="F:hydrolase activity"/>
    <property type="evidence" value="ECO:0007669"/>
    <property type="project" value="UniProtKB-KW"/>
</dbReference>
<feature type="domain" description="Alpha/beta hydrolase fold-3" evidence="2">
    <location>
        <begin position="70"/>
        <end position="273"/>
    </location>
</feature>
<dbReference type="EC" id="3.1.1.-" evidence="3"/>
<name>A0ABT9NQ71_9ACTN</name>
<protein>
    <submittedName>
        <fullName evidence="3">Acetyl esterase</fullName>
        <ecNumber evidence="3">3.1.1.-</ecNumber>
    </submittedName>
</protein>
<comment type="caution">
    <text evidence="3">The sequence shown here is derived from an EMBL/GenBank/DDBJ whole genome shotgun (WGS) entry which is preliminary data.</text>
</comment>
<accession>A0ABT9NQ71</accession>
<sequence>MVLFAQARAAVAAAAGDPPVWESDIAAARQQARDLAVRQPREDVEEVTDVDADGVRCRLYVPADRRPGVVVHLHGGGFVFHDIDVHDAATRRLANASGTAVLSVDYRRPPEHRFPAAPDDVDTVLRWLAAGAGGRTIGPAAGEPAYAHGDSAGGNLALVAGLRNPGYFAAVALIYPFLDPSAGFDSYRTAADGFDPREAAWYWEQYAATPADLTHPDLAPLRSEAFGTLPPTLVVTAEHDPLRDEGEELARRLDDAGVAVTATRYLGQIHGFWRHDTVFDAAGPLLHQVAGFLRLHPGLGD</sequence>
<evidence type="ECO:0000313" key="4">
    <source>
        <dbReference type="Proteomes" id="UP001240447"/>
    </source>
</evidence>
<dbReference type="PANTHER" id="PTHR48081">
    <property type="entry name" value="AB HYDROLASE SUPERFAMILY PROTEIN C4A8.06C"/>
    <property type="match status" value="1"/>
</dbReference>
<proteinExistence type="predicted"/>
<evidence type="ECO:0000313" key="3">
    <source>
        <dbReference type="EMBL" id="MDP9822329.1"/>
    </source>
</evidence>
<evidence type="ECO:0000256" key="1">
    <source>
        <dbReference type="ARBA" id="ARBA00022801"/>
    </source>
</evidence>
<dbReference type="InterPro" id="IPR029058">
    <property type="entry name" value="AB_hydrolase_fold"/>
</dbReference>
<keyword evidence="4" id="KW-1185">Reference proteome</keyword>
<reference evidence="3 4" key="1">
    <citation type="submission" date="2023-07" db="EMBL/GenBank/DDBJ databases">
        <title>Sequencing the genomes of 1000 actinobacteria strains.</title>
        <authorList>
            <person name="Klenk H.-P."/>
        </authorList>
    </citation>
    <scope>NUCLEOTIDE SEQUENCE [LARGE SCALE GENOMIC DNA]</scope>
    <source>
        <strain evidence="3 4">GD13</strain>
    </source>
</reference>
<dbReference type="Gene3D" id="3.40.50.1820">
    <property type="entry name" value="alpha/beta hydrolase"/>
    <property type="match status" value="1"/>
</dbReference>
<dbReference type="EMBL" id="JAUSQM010000001">
    <property type="protein sequence ID" value="MDP9822329.1"/>
    <property type="molecule type" value="Genomic_DNA"/>
</dbReference>
<dbReference type="PANTHER" id="PTHR48081:SF8">
    <property type="entry name" value="ALPHA_BETA HYDROLASE FOLD-3 DOMAIN-CONTAINING PROTEIN-RELATED"/>
    <property type="match status" value="1"/>
</dbReference>
<keyword evidence="1 3" id="KW-0378">Hydrolase</keyword>
<dbReference type="InterPro" id="IPR013094">
    <property type="entry name" value="AB_hydrolase_3"/>
</dbReference>
<organism evidence="3 4">
    <name type="scientific">Nocardioides massiliensis</name>
    <dbReference type="NCBI Taxonomy" id="1325935"/>
    <lineage>
        <taxon>Bacteria</taxon>
        <taxon>Bacillati</taxon>
        <taxon>Actinomycetota</taxon>
        <taxon>Actinomycetes</taxon>
        <taxon>Propionibacteriales</taxon>
        <taxon>Nocardioidaceae</taxon>
        <taxon>Nocardioides</taxon>
    </lineage>
</organism>
<dbReference type="SUPFAM" id="SSF53474">
    <property type="entry name" value="alpha/beta-Hydrolases"/>
    <property type="match status" value="1"/>
</dbReference>
<dbReference type="RefSeq" id="WP_068118508.1">
    <property type="nucleotide sequence ID" value="NZ_CCXJ01000140.1"/>
</dbReference>
<gene>
    <name evidence="3" type="ORF">J2S59_002138</name>
</gene>